<dbReference type="PROSITE" id="PS00635">
    <property type="entry name" value="PILI_CHAPERONE"/>
    <property type="match status" value="1"/>
</dbReference>
<keyword evidence="6 8" id="KW-0143">Chaperone</keyword>
<evidence type="ECO:0000256" key="1">
    <source>
        <dbReference type="ARBA" id="ARBA00004418"/>
    </source>
</evidence>
<gene>
    <name evidence="11" type="ORF">D9O31_26960</name>
</gene>
<evidence type="ECO:0000313" key="12">
    <source>
        <dbReference type="Proteomes" id="UP000839526"/>
    </source>
</evidence>
<evidence type="ECO:0000256" key="3">
    <source>
        <dbReference type="ARBA" id="ARBA00022558"/>
    </source>
</evidence>
<dbReference type="Proteomes" id="UP000839526">
    <property type="component" value="Unassembled WGS sequence"/>
</dbReference>
<dbReference type="InterPro" id="IPR016147">
    <property type="entry name" value="Pili_assmbl_chaperone_N"/>
</dbReference>
<dbReference type="GO" id="GO:0030288">
    <property type="term" value="C:outer membrane-bounded periplasmic space"/>
    <property type="evidence" value="ECO:0007669"/>
    <property type="project" value="InterPro"/>
</dbReference>
<dbReference type="InterPro" id="IPR050643">
    <property type="entry name" value="Periplasmic_pilus_chap"/>
</dbReference>
<dbReference type="InterPro" id="IPR016148">
    <property type="entry name" value="Pili_assmbl_chaperone_C"/>
</dbReference>
<dbReference type="Pfam" id="PF02753">
    <property type="entry name" value="PapD_C"/>
    <property type="match status" value="1"/>
</dbReference>
<dbReference type="EMBL" id="RWAH01000061">
    <property type="protein sequence ID" value="MMS80017.1"/>
    <property type="molecule type" value="Genomic_DNA"/>
</dbReference>
<dbReference type="Pfam" id="PF00345">
    <property type="entry name" value="PapD_N"/>
    <property type="match status" value="1"/>
</dbReference>
<feature type="domain" description="Pili assembly chaperone C-terminal" evidence="10">
    <location>
        <begin position="167"/>
        <end position="227"/>
    </location>
</feature>
<evidence type="ECO:0000256" key="2">
    <source>
        <dbReference type="ARBA" id="ARBA00007399"/>
    </source>
</evidence>
<dbReference type="PANTHER" id="PTHR30251:SF5">
    <property type="entry name" value="FIMBRIAL CHAPARONE PROTEIN"/>
    <property type="match status" value="1"/>
</dbReference>
<keyword evidence="5" id="KW-0574">Periplasm</keyword>
<evidence type="ECO:0000313" key="11">
    <source>
        <dbReference type="EMBL" id="MMS80017.1"/>
    </source>
</evidence>
<dbReference type="AlphaFoldDB" id="A0A403T8A8"/>
<keyword evidence="3" id="KW-1029">Fimbrium biogenesis</keyword>
<dbReference type="GO" id="GO:0071555">
    <property type="term" value="P:cell wall organization"/>
    <property type="evidence" value="ECO:0007669"/>
    <property type="project" value="InterPro"/>
</dbReference>
<comment type="caution">
    <text evidence="11">The sequence shown here is derived from an EMBL/GenBank/DDBJ whole genome shotgun (WGS) entry which is preliminary data.</text>
</comment>
<protein>
    <submittedName>
        <fullName evidence="11">Fimbrial chaperone protein StdC</fullName>
    </submittedName>
</protein>
<evidence type="ECO:0000259" key="10">
    <source>
        <dbReference type="Pfam" id="PF02753"/>
    </source>
</evidence>
<dbReference type="InterPro" id="IPR001829">
    <property type="entry name" value="Pili_assmbl_chaperone_bac"/>
</dbReference>
<evidence type="ECO:0000256" key="5">
    <source>
        <dbReference type="ARBA" id="ARBA00022764"/>
    </source>
</evidence>
<dbReference type="PANTHER" id="PTHR30251">
    <property type="entry name" value="PILUS ASSEMBLY CHAPERONE"/>
    <property type="match status" value="1"/>
</dbReference>
<evidence type="ECO:0000256" key="4">
    <source>
        <dbReference type="ARBA" id="ARBA00022729"/>
    </source>
</evidence>
<dbReference type="Gene3D" id="2.60.40.10">
    <property type="entry name" value="Immunoglobulins"/>
    <property type="match status" value="2"/>
</dbReference>
<dbReference type="InterPro" id="IPR036316">
    <property type="entry name" value="Pili_assmbl_chap_C_dom_sf"/>
</dbReference>
<organism evidence="11 12">
    <name type="scientific">Salmonella enterica</name>
    <name type="common">Salmonella choleraesuis</name>
    <dbReference type="NCBI Taxonomy" id="28901"/>
    <lineage>
        <taxon>Bacteria</taxon>
        <taxon>Pseudomonadati</taxon>
        <taxon>Pseudomonadota</taxon>
        <taxon>Gammaproteobacteria</taxon>
        <taxon>Enterobacterales</taxon>
        <taxon>Enterobacteriaceae</taxon>
        <taxon>Salmonella</taxon>
    </lineage>
</organism>
<comment type="subcellular location">
    <subcellularLocation>
        <location evidence="1 8">Periplasm</location>
    </subcellularLocation>
</comment>
<reference evidence="11 12" key="1">
    <citation type="submission" date="2018-10" db="EMBL/GenBank/DDBJ databases">
        <authorList>
            <consortium name="PulseNet: The National Subtyping Network for Foodborne Disease Surveillance"/>
            <person name="Tarr C.L."/>
            <person name="Trees E."/>
            <person name="Katz L.S."/>
            <person name="Carleton-Romer H.A."/>
            <person name="Stroika S."/>
            <person name="Kucerova Z."/>
            <person name="Roache K.F."/>
            <person name="Sabol A.L."/>
            <person name="Besser J."/>
            <person name="Gerner-Smidt P."/>
        </authorList>
    </citation>
    <scope>NUCLEOTIDE SEQUENCE [LARGE SCALE GENOMIC DNA]</scope>
    <source>
        <strain evidence="11 12">PNUSAS052121</strain>
    </source>
</reference>
<comment type="similarity">
    <text evidence="2 8">Belongs to the periplasmic pilus chaperone family.</text>
</comment>
<evidence type="ECO:0000256" key="7">
    <source>
        <dbReference type="ARBA" id="ARBA00023319"/>
    </source>
</evidence>
<feature type="domain" description="Pili assembly chaperone N-terminal" evidence="9">
    <location>
        <begin position="27"/>
        <end position="144"/>
    </location>
</feature>
<dbReference type="SUPFAM" id="SSF49584">
    <property type="entry name" value="Periplasmic chaperone C-domain"/>
    <property type="match status" value="1"/>
</dbReference>
<dbReference type="NCBIfam" id="NF011790">
    <property type="entry name" value="PRK15254.1"/>
    <property type="match status" value="1"/>
</dbReference>
<evidence type="ECO:0000259" key="9">
    <source>
        <dbReference type="Pfam" id="PF00345"/>
    </source>
</evidence>
<dbReference type="InterPro" id="IPR008962">
    <property type="entry name" value="PapD-like_sf"/>
</dbReference>
<name>A0A403T8A8_SALER</name>
<evidence type="ECO:0000256" key="6">
    <source>
        <dbReference type="ARBA" id="ARBA00023186"/>
    </source>
</evidence>
<accession>A0A403T8A8</accession>
<dbReference type="InterPro" id="IPR013783">
    <property type="entry name" value="Ig-like_fold"/>
</dbReference>
<sequence>MLKSRTVISAVVLSLTVVWSDGSLAAINVDRTRIIMNSSEKTIAITLNNDNKHSPFLAQSWVTDADGVKTNALLALPPLQRIDGGQKGQVRITQVRALTARLPQDRETLFWFNVRGIPPKAEGDNILQLTMQSRLKLFYRPESIARGFSDQPEKKLTAEREAGRLTLKNPTPYYITVTWLGTDRRHPLSGFGEGVMVPPFTSLPVKAVLPAETRTLWVGYIDDYGGLQMNRYACDTLSCAFKDAGATS</sequence>
<dbReference type="SUPFAM" id="SSF49354">
    <property type="entry name" value="PapD-like"/>
    <property type="match status" value="1"/>
</dbReference>
<dbReference type="PRINTS" id="PR00969">
    <property type="entry name" value="CHAPERONPILI"/>
</dbReference>
<keyword evidence="7" id="KW-0393">Immunoglobulin domain</keyword>
<dbReference type="FunFam" id="2.60.40.10:FF:000458">
    <property type="entry name" value="Molecular chaperone FimC"/>
    <property type="match status" value="1"/>
</dbReference>
<dbReference type="InterPro" id="IPR018046">
    <property type="entry name" value="Pili_assmbl_chaperone_CS"/>
</dbReference>
<proteinExistence type="inferred from homology"/>
<evidence type="ECO:0000256" key="8">
    <source>
        <dbReference type="RuleBase" id="RU003918"/>
    </source>
</evidence>
<keyword evidence="4" id="KW-0732">Signal</keyword>